<evidence type="ECO:0000256" key="1">
    <source>
        <dbReference type="ARBA" id="ARBA00004651"/>
    </source>
</evidence>
<dbReference type="Proteomes" id="UP001595969">
    <property type="component" value="Unassembled WGS sequence"/>
</dbReference>
<organism evidence="9 10">
    <name type="scientific">Enterococcus lemanii</name>
    <dbReference type="NCBI Taxonomy" id="1159752"/>
    <lineage>
        <taxon>Bacteria</taxon>
        <taxon>Bacillati</taxon>
        <taxon>Bacillota</taxon>
        <taxon>Bacilli</taxon>
        <taxon>Lactobacillales</taxon>
        <taxon>Enterococcaceae</taxon>
        <taxon>Enterococcus</taxon>
    </lineage>
</organism>
<evidence type="ECO:0000256" key="4">
    <source>
        <dbReference type="ARBA" id="ARBA00022692"/>
    </source>
</evidence>
<evidence type="ECO:0000256" key="6">
    <source>
        <dbReference type="ARBA" id="ARBA00023136"/>
    </source>
</evidence>
<feature type="transmembrane region" description="Helical" evidence="7">
    <location>
        <begin position="65"/>
        <end position="86"/>
    </location>
</feature>
<proteinExistence type="predicted"/>
<comment type="caution">
    <text evidence="9">The sequence shown here is derived from an EMBL/GenBank/DDBJ whole genome shotgun (WGS) entry which is preliminary data.</text>
</comment>
<dbReference type="InterPro" id="IPR017850">
    <property type="entry name" value="Alkaline_phosphatase_core_sf"/>
</dbReference>
<feature type="domain" description="Sulfatase N-terminal" evidence="8">
    <location>
        <begin position="124"/>
        <end position="420"/>
    </location>
</feature>
<evidence type="ECO:0000313" key="10">
    <source>
        <dbReference type="Proteomes" id="UP001595969"/>
    </source>
</evidence>
<dbReference type="Gene3D" id="3.40.720.10">
    <property type="entry name" value="Alkaline Phosphatase, subunit A"/>
    <property type="match status" value="1"/>
</dbReference>
<keyword evidence="3" id="KW-1003">Cell membrane</keyword>
<protein>
    <submittedName>
        <fullName evidence="9">LTA synthase family protein</fullName>
    </submittedName>
</protein>
<gene>
    <name evidence="9" type="ORF">ACFO5I_02585</name>
</gene>
<sequence>MTFDQMILALNQPLGQAESSQIFNFLLEPLLNSLLLSSFVGSVFYFFANYAMILRTKKEMNHRKIFFPSIFLMSILILIGGISLSIKTIGYADIKAYYFEETKLYENEYVDPREVDLVFPEKKRNLIYIFLESMENSYASQDFGGVKANHLIPNLTELALNEGIQFSNTNQLGGMYQIPGANQTASAMVAQTAGLPLRASGGDLDVNTYGKKGTNFFPGAYSLGEILADEGYNQMLFIGSWAGFAGRDKYFKQHGHYEVRDVYWARDQGLIPKDYWEWWGYEDRKLFDFAKDSLTELANQAEPFNFTMLTTDTHFEDGYATEETPNRFNDQYSNVIYDSDRQVKAFLEWIKSQPFYEETTVVIVGDHLTMDRDFFDADDPNYQRTIYNVFLNSPIQPVQSKNRILTSLDLFPTTLAALGVEVKGERLALGVNLFSSEPTLAEKIGFDNLYQALMQRSDFYDQNLMQGTDEALMPEESSD</sequence>
<dbReference type="PANTHER" id="PTHR47371">
    <property type="entry name" value="LIPOTEICHOIC ACID SYNTHASE"/>
    <property type="match status" value="1"/>
</dbReference>
<dbReference type="PANTHER" id="PTHR47371:SF3">
    <property type="entry name" value="PHOSPHOGLYCEROL TRANSFERASE I"/>
    <property type="match status" value="1"/>
</dbReference>
<reference evidence="10" key="1">
    <citation type="journal article" date="2019" name="Int. J. Syst. Evol. Microbiol.">
        <title>The Global Catalogue of Microorganisms (GCM) 10K type strain sequencing project: providing services to taxonomists for standard genome sequencing and annotation.</title>
        <authorList>
            <consortium name="The Broad Institute Genomics Platform"/>
            <consortium name="The Broad Institute Genome Sequencing Center for Infectious Disease"/>
            <person name="Wu L."/>
            <person name="Ma J."/>
        </authorList>
    </citation>
    <scope>NUCLEOTIDE SEQUENCE [LARGE SCALE GENOMIC DNA]</scope>
    <source>
        <strain evidence="10">CGMCC 1.19032</strain>
    </source>
</reference>
<accession>A0ABV9MVH1</accession>
<dbReference type="EMBL" id="JBHSGS010000013">
    <property type="protein sequence ID" value="MFC4718633.1"/>
    <property type="molecule type" value="Genomic_DNA"/>
</dbReference>
<evidence type="ECO:0000256" key="7">
    <source>
        <dbReference type="SAM" id="Phobius"/>
    </source>
</evidence>
<dbReference type="CDD" id="cd16015">
    <property type="entry name" value="LTA_synthase"/>
    <property type="match status" value="1"/>
</dbReference>
<dbReference type="RefSeq" id="WP_239576206.1">
    <property type="nucleotide sequence ID" value="NZ_JAFBFD010000056.1"/>
</dbReference>
<evidence type="ECO:0000259" key="8">
    <source>
        <dbReference type="Pfam" id="PF00884"/>
    </source>
</evidence>
<keyword evidence="5 7" id="KW-1133">Transmembrane helix</keyword>
<dbReference type="SUPFAM" id="SSF53649">
    <property type="entry name" value="Alkaline phosphatase-like"/>
    <property type="match status" value="1"/>
</dbReference>
<evidence type="ECO:0000256" key="2">
    <source>
        <dbReference type="ARBA" id="ARBA00004936"/>
    </source>
</evidence>
<name>A0ABV9MVH1_9ENTE</name>
<keyword evidence="6 7" id="KW-0472">Membrane</keyword>
<evidence type="ECO:0000313" key="9">
    <source>
        <dbReference type="EMBL" id="MFC4718633.1"/>
    </source>
</evidence>
<comment type="subcellular location">
    <subcellularLocation>
        <location evidence="1">Cell membrane</location>
        <topology evidence="1">Multi-pass membrane protein</topology>
    </subcellularLocation>
</comment>
<dbReference type="Pfam" id="PF00884">
    <property type="entry name" value="Sulfatase"/>
    <property type="match status" value="1"/>
</dbReference>
<keyword evidence="4 7" id="KW-0812">Transmembrane</keyword>
<dbReference type="InterPro" id="IPR000917">
    <property type="entry name" value="Sulfatase_N"/>
</dbReference>
<evidence type="ECO:0000256" key="5">
    <source>
        <dbReference type="ARBA" id="ARBA00022989"/>
    </source>
</evidence>
<comment type="pathway">
    <text evidence="2">Cell wall biogenesis; lipoteichoic acid biosynthesis.</text>
</comment>
<dbReference type="InterPro" id="IPR050448">
    <property type="entry name" value="OpgB/LTA_synthase_biosynth"/>
</dbReference>
<evidence type="ECO:0000256" key="3">
    <source>
        <dbReference type="ARBA" id="ARBA00022475"/>
    </source>
</evidence>
<feature type="transmembrane region" description="Helical" evidence="7">
    <location>
        <begin position="34"/>
        <end position="53"/>
    </location>
</feature>
<keyword evidence="10" id="KW-1185">Reference proteome</keyword>